<evidence type="ECO:0000259" key="10">
    <source>
        <dbReference type="PROSITE" id="PS50850"/>
    </source>
</evidence>
<evidence type="ECO:0000256" key="9">
    <source>
        <dbReference type="SAM" id="Phobius"/>
    </source>
</evidence>
<evidence type="ECO:0000313" key="11">
    <source>
        <dbReference type="EMBL" id="RYO85478.1"/>
    </source>
</evidence>
<feature type="domain" description="Major facilitator superfamily (MFS) profile" evidence="10">
    <location>
        <begin position="64"/>
        <end position="514"/>
    </location>
</feature>
<feature type="transmembrane region" description="Helical" evidence="9">
    <location>
        <begin position="464"/>
        <end position="480"/>
    </location>
</feature>
<dbReference type="InterPro" id="IPR005828">
    <property type="entry name" value="MFS_sugar_transport-like"/>
</dbReference>
<evidence type="ECO:0000256" key="3">
    <source>
        <dbReference type="ARBA" id="ARBA00022448"/>
    </source>
</evidence>
<sequence>MAPRVHSTDPNAEEKLGAAHLEDDRMAKKDEFLDMANDARIATEKERSMTLLQGVKLYPKAIGWSVLFSTAIVMEGYDVVLMASLFAFPTFKERYGDLQPDGSYELPANWQVGLQNAMAVGQFIGLFFNGVLCDRFGYRKTMMGCLSLCVAFVFVLFFAPSKPALLLGEFFLGIPLGAFQTLSVTYAAEVCPVVLRSYLTTYVNLCWLMGQILASGVLRALLSRTDQWGYRIPFALQWAWPVPIAIGCLLAPESPWWLVRAGRMDEARSALKRFASSNASGGGYDPTETIAMMAHTNEMEMEVNAGTSYLDCFKGTDLRRTEIACCTWAAQNLCGAGLMGYSTYFYKAAGLPDGQAFSMSFALYAIGIVGTLLSWIFMSYLGRRTLYVGGLWALFMVLMIVGFISLAPATGPDGINEKASWATGSMLLVFAFIYDGTIGPVCFSLVSEMPSTRLRNKTTVLARNLYNIVNITNGIIPYMLNPTAWDWGGKAGFFWGGFCFLSAIWAFFRLPEPKGRTFAELDVLFERKINARKFKATAVSPFHVRGEEKVAEED</sequence>
<keyword evidence="12" id="KW-1185">Reference proteome</keyword>
<keyword evidence="4 9" id="KW-0812">Transmembrane</keyword>
<keyword evidence="7" id="KW-0462">Maltose metabolism</keyword>
<comment type="similarity">
    <text evidence="2 8">Belongs to the major facilitator superfamily. Sugar transporter (TC 2.A.1.1) family.</text>
</comment>
<feature type="transmembrane region" description="Helical" evidence="9">
    <location>
        <begin position="323"/>
        <end position="344"/>
    </location>
</feature>
<evidence type="ECO:0000256" key="8">
    <source>
        <dbReference type="RuleBase" id="RU003346"/>
    </source>
</evidence>
<feature type="transmembrane region" description="Helical" evidence="9">
    <location>
        <begin position="199"/>
        <end position="218"/>
    </location>
</feature>
<evidence type="ECO:0000256" key="6">
    <source>
        <dbReference type="ARBA" id="ARBA00023136"/>
    </source>
</evidence>
<dbReference type="Gene3D" id="1.20.1250.20">
    <property type="entry name" value="MFS general substrate transporter like domains"/>
    <property type="match status" value="1"/>
</dbReference>
<proteinExistence type="inferred from homology"/>
<feature type="transmembrane region" description="Helical" evidence="9">
    <location>
        <begin position="165"/>
        <end position="187"/>
    </location>
</feature>
<evidence type="ECO:0000256" key="2">
    <source>
        <dbReference type="ARBA" id="ARBA00010992"/>
    </source>
</evidence>
<evidence type="ECO:0000256" key="4">
    <source>
        <dbReference type="ARBA" id="ARBA00022692"/>
    </source>
</evidence>
<dbReference type="Pfam" id="PF00083">
    <property type="entry name" value="Sugar_tr"/>
    <property type="match status" value="1"/>
</dbReference>
<feature type="transmembrane region" description="Helical" evidence="9">
    <location>
        <begin position="356"/>
        <end position="378"/>
    </location>
</feature>
<feature type="transmembrane region" description="Helical" evidence="9">
    <location>
        <begin position="238"/>
        <end position="259"/>
    </location>
</feature>
<feature type="transmembrane region" description="Helical" evidence="9">
    <location>
        <begin position="141"/>
        <end position="159"/>
    </location>
</feature>
<dbReference type="PANTHER" id="PTHR48022">
    <property type="entry name" value="PLASTIDIC GLUCOSE TRANSPORTER 4"/>
    <property type="match status" value="1"/>
</dbReference>
<comment type="subcellular location">
    <subcellularLocation>
        <location evidence="1">Membrane</location>
        <topology evidence="1">Multi-pass membrane protein</topology>
    </subcellularLocation>
</comment>
<feature type="transmembrane region" description="Helical" evidence="9">
    <location>
        <begin position="419"/>
        <end position="443"/>
    </location>
</feature>
<feature type="transmembrane region" description="Helical" evidence="9">
    <location>
        <begin position="66"/>
        <end position="88"/>
    </location>
</feature>
<keyword evidence="6 9" id="KW-0472">Membrane</keyword>
<keyword evidence="3 8" id="KW-0813">Transport</keyword>
<evidence type="ECO:0000256" key="1">
    <source>
        <dbReference type="ARBA" id="ARBA00004141"/>
    </source>
</evidence>
<dbReference type="PANTHER" id="PTHR48022:SF5">
    <property type="entry name" value="ALPHA-GLUCOSIDES PERMEASE MPH2-RELATED"/>
    <property type="match status" value="1"/>
</dbReference>
<accession>A0ABY0H5L6</accession>
<evidence type="ECO:0000256" key="7">
    <source>
        <dbReference type="ARBA" id="ARBA00026248"/>
    </source>
</evidence>
<comment type="caution">
    <text evidence="11">The sequence shown here is derived from an EMBL/GenBank/DDBJ whole genome shotgun (WGS) entry which is preliminary data.</text>
</comment>
<evidence type="ECO:0000256" key="5">
    <source>
        <dbReference type="ARBA" id="ARBA00022989"/>
    </source>
</evidence>
<feature type="transmembrane region" description="Helical" evidence="9">
    <location>
        <begin position="492"/>
        <end position="508"/>
    </location>
</feature>
<name>A0ABY0H5L6_9PEZI</name>
<organism evidence="11 12">
    <name type="scientific">Monosporascus cannonballus</name>
    <dbReference type="NCBI Taxonomy" id="155416"/>
    <lineage>
        <taxon>Eukaryota</taxon>
        <taxon>Fungi</taxon>
        <taxon>Dikarya</taxon>
        <taxon>Ascomycota</taxon>
        <taxon>Pezizomycotina</taxon>
        <taxon>Sordariomycetes</taxon>
        <taxon>Xylariomycetidae</taxon>
        <taxon>Xylariales</taxon>
        <taxon>Xylariales incertae sedis</taxon>
        <taxon>Monosporascus</taxon>
    </lineage>
</organism>
<keyword evidence="5 9" id="KW-1133">Transmembrane helix</keyword>
<dbReference type="PROSITE" id="PS00217">
    <property type="entry name" value="SUGAR_TRANSPORT_2"/>
    <property type="match status" value="1"/>
</dbReference>
<protein>
    <recommendedName>
        <fullName evidence="10">Major facilitator superfamily (MFS) profile domain-containing protein</fullName>
    </recommendedName>
</protein>
<dbReference type="NCBIfam" id="TIGR00879">
    <property type="entry name" value="SP"/>
    <property type="match status" value="1"/>
</dbReference>
<dbReference type="InterPro" id="IPR036259">
    <property type="entry name" value="MFS_trans_sf"/>
</dbReference>
<feature type="transmembrane region" description="Helical" evidence="9">
    <location>
        <begin position="385"/>
        <end position="407"/>
    </location>
</feature>
<reference evidence="11 12" key="1">
    <citation type="submission" date="2018-06" db="EMBL/GenBank/DDBJ databases">
        <title>Complete Genomes of Monosporascus.</title>
        <authorList>
            <person name="Robinson A.J."/>
            <person name="Natvig D.O."/>
        </authorList>
    </citation>
    <scope>NUCLEOTIDE SEQUENCE [LARGE SCALE GENOMIC DNA]</scope>
    <source>
        <strain evidence="11 12">CBS 609.92</strain>
    </source>
</reference>
<dbReference type="EMBL" id="QJNS01000136">
    <property type="protein sequence ID" value="RYO85478.1"/>
    <property type="molecule type" value="Genomic_DNA"/>
</dbReference>
<dbReference type="InterPro" id="IPR050360">
    <property type="entry name" value="MFS_Sugar_Transporters"/>
</dbReference>
<dbReference type="InterPro" id="IPR003663">
    <property type="entry name" value="Sugar/inositol_transpt"/>
</dbReference>
<dbReference type="Proteomes" id="UP000294003">
    <property type="component" value="Unassembled WGS sequence"/>
</dbReference>
<evidence type="ECO:0000313" key="12">
    <source>
        <dbReference type="Proteomes" id="UP000294003"/>
    </source>
</evidence>
<dbReference type="PROSITE" id="PS50850">
    <property type="entry name" value="MFS"/>
    <property type="match status" value="1"/>
</dbReference>
<dbReference type="SUPFAM" id="SSF103473">
    <property type="entry name" value="MFS general substrate transporter"/>
    <property type="match status" value="1"/>
</dbReference>
<dbReference type="InterPro" id="IPR005829">
    <property type="entry name" value="Sugar_transporter_CS"/>
</dbReference>
<dbReference type="InterPro" id="IPR020846">
    <property type="entry name" value="MFS_dom"/>
</dbReference>
<feature type="transmembrane region" description="Helical" evidence="9">
    <location>
        <begin position="108"/>
        <end position="129"/>
    </location>
</feature>
<gene>
    <name evidence="11" type="ORF">DL762_005168</name>
</gene>